<dbReference type="RefSeq" id="WP_174856437.1">
    <property type="nucleotide sequence ID" value="NZ_BHZC01000001.1"/>
</dbReference>
<evidence type="ECO:0008006" key="3">
    <source>
        <dbReference type="Google" id="ProtNLM"/>
    </source>
</evidence>
<dbReference type="EMBL" id="BHZC01000001">
    <property type="protein sequence ID" value="GCD36511.1"/>
    <property type="molecule type" value="Genomic_DNA"/>
</dbReference>
<protein>
    <recommendedName>
        <fullName evidence="3">Transcriptional regulator</fullName>
    </recommendedName>
</protein>
<dbReference type="Proteomes" id="UP000287830">
    <property type="component" value="Unassembled WGS sequence"/>
</dbReference>
<dbReference type="AlphaFoldDB" id="A0A7U9KXA6"/>
<organism evidence="1 2">
    <name type="scientific">Streptomyces chrestomyceticus JCM 4735</name>
    <dbReference type="NCBI Taxonomy" id="1306181"/>
    <lineage>
        <taxon>Bacteria</taxon>
        <taxon>Bacillati</taxon>
        <taxon>Actinomycetota</taxon>
        <taxon>Actinomycetes</taxon>
        <taxon>Kitasatosporales</taxon>
        <taxon>Streptomycetaceae</taxon>
        <taxon>Streptomyces</taxon>
    </lineage>
</organism>
<gene>
    <name evidence="1" type="ORF">OEIGOIKO_04274</name>
</gene>
<accession>A0A7U9KXA6</accession>
<reference evidence="1 2" key="1">
    <citation type="submission" date="2018-11" db="EMBL/GenBank/DDBJ databases">
        <title>Whole genome sequence of Streptomyces chrestomyceticus NBRC 13444(T).</title>
        <authorList>
            <person name="Komaki H."/>
            <person name="Tamura T."/>
        </authorList>
    </citation>
    <scope>NUCLEOTIDE SEQUENCE [LARGE SCALE GENOMIC DNA]</scope>
    <source>
        <strain evidence="1 2">NBRC 13444</strain>
    </source>
</reference>
<evidence type="ECO:0000313" key="1">
    <source>
        <dbReference type="EMBL" id="GCD36511.1"/>
    </source>
</evidence>
<proteinExistence type="predicted"/>
<name>A0A7U9KXA6_9ACTN</name>
<comment type="caution">
    <text evidence="1">The sequence shown here is derived from an EMBL/GenBank/DDBJ whole genome shotgun (WGS) entry which is preliminary data.</text>
</comment>
<dbReference type="GeneID" id="95623133"/>
<evidence type="ECO:0000313" key="2">
    <source>
        <dbReference type="Proteomes" id="UP000287830"/>
    </source>
</evidence>
<sequence>MNTRDTAVGARTLKRLRRSRGWSLAGLARALTGTATRLGLPLAAPTTGVQRSVARWENSAAPVRPGHHYQLLLAHLYARGPDGTPQLGPGSDFAELLTALAHHGESDRQLADLRTVVTRTVTTGNGSLLALLGPHTQATVSGALADPGRTDAGLLDTLHAAVDTANQHVGSLPFVRLHLLLSPVVETCRRLLTRDVPAPLLPGLHTVAAQTFTLAGRIAFETHDDAASRALYAAATEAADRLPTWRRAVVHMSHALVTLHSAPGTDAARALVEAAVRDARTGDSPAVRGRAHALHAEIAARSGHRHQALTALSLARYDIDDGPTDDPSNAGFSSAHLRGFEGLCTLHTGDAATAETHFAGAAAALTRPRDRLQRAIITTDQALARIRSGDPAAGTALLHTCADEISATGGRVPALRLRRARHALRPWHGERFVAELDDHLLTMC</sequence>